<evidence type="ECO:0000313" key="2">
    <source>
        <dbReference type="EMBL" id="CAD6992690.1"/>
    </source>
</evidence>
<protein>
    <submittedName>
        <fullName evidence="2">(Mediterranean fruit fly) hypothetical protein</fullName>
    </submittedName>
</protein>
<keyword evidence="3" id="KW-1185">Reference proteome</keyword>
<evidence type="ECO:0000313" key="3">
    <source>
        <dbReference type="Proteomes" id="UP000606786"/>
    </source>
</evidence>
<proteinExistence type="predicted"/>
<accession>A0A811U2T0</accession>
<organism evidence="2 3">
    <name type="scientific">Ceratitis capitata</name>
    <name type="common">Mediterranean fruit fly</name>
    <name type="synonym">Tephritis capitata</name>
    <dbReference type="NCBI Taxonomy" id="7213"/>
    <lineage>
        <taxon>Eukaryota</taxon>
        <taxon>Metazoa</taxon>
        <taxon>Ecdysozoa</taxon>
        <taxon>Arthropoda</taxon>
        <taxon>Hexapoda</taxon>
        <taxon>Insecta</taxon>
        <taxon>Pterygota</taxon>
        <taxon>Neoptera</taxon>
        <taxon>Endopterygota</taxon>
        <taxon>Diptera</taxon>
        <taxon>Brachycera</taxon>
        <taxon>Muscomorpha</taxon>
        <taxon>Tephritoidea</taxon>
        <taxon>Tephritidae</taxon>
        <taxon>Ceratitis</taxon>
        <taxon>Ceratitis</taxon>
    </lineage>
</organism>
<name>A0A811U2T0_CERCA</name>
<feature type="compositionally biased region" description="Basic and acidic residues" evidence="1">
    <location>
        <begin position="134"/>
        <end position="146"/>
    </location>
</feature>
<evidence type="ECO:0000256" key="1">
    <source>
        <dbReference type="SAM" id="MobiDB-lite"/>
    </source>
</evidence>
<dbReference type="EMBL" id="CAJHJT010000001">
    <property type="protein sequence ID" value="CAD6992690.1"/>
    <property type="molecule type" value="Genomic_DNA"/>
</dbReference>
<feature type="compositionally biased region" description="Polar residues" evidence="1">
    <location>
        <begin position="81"/>
        <end position="91"/>
    </location>
</feature>
<dbReference type="AlphaFoldDB" id="A0A811U2T0"/>
<gene>
    <name evidence="2" type="ORF">CCAP1982_LOCUS1535</name>
</gene>
<sequence length="146" mass="15363">MSTNSLKTRHYGSQTFASTFSLERTTCRPNADAPSATVAKDSFCLPIAAKQIAIATEANAPPAMIPTATAPVPGLTRHQTESVVGNGNNGSKAKHSLTSRQPMMGRATKNKLLLTHEHAGGTPLSNHSCSGHRGISDSPEHDFTAE</sequence>
<reference evidence="2" key="1">
    <citation type="submission" date="2020-11" db="EMBL/GenBank/DDBJ databases">
        <authorList>
            <person name="Whitehead M."/>
        </authorList>
    </citation>
    <scope>NUCLEOTIDE SEQUENCE</scope>
    <source>
        <strain evidence="2">EGII</strain>
    </source>
</reference>
<feature type="region of interest" description="Disordered" evidence="1">
    <location>
        <begin position="79"/>
        <end position="146"/>
    </location>
</feature>
<dbReference type="Proteomes" id="UP000606786">
    <property type="component" value="Unassembled WGS sequence"/>
</dbReference>
<comment type="caution">
    <text evidence="2">The sequence shown here is derived from an EMBL/GenBank/DDBJ whole genome shotgun (WGS) entry which is preliminary data.</text>
</comment>